<evidence type="ECO:0000313" key="1">
    <source>
        <dbReference type="EMBL" id="CAK9881028.1"/>
    </source>
</evidence>
<accession>A0ABP1BX78</accession>
<organism evidence="1 2">
    <name type="scientific">Sphagnum jensenii</name>
    <dbReference type="NCBI Taxonomy" id="128206"/>
    <lineage>
        <taxon>Eukaryota</taxon>
        <taxon>Viridiplantae</taxon>
        <taxon>Streptophyta</taxon>
        <taxon>Embryophyta</taxon>
        <taxon>Bryophyta</taxon>
        <taxon>Sphagnophytina</taxon>
        <taxon>Sphagnopsida</taxon>
        <taxon>Sphagnales</taxon>
        <taxon>Sphagnaceae</taxon>
        <taxon>Sphagnum</taxon>
    </lineage>
</organism>
<reference evidence="1" key="1">
    <citation type="submission" date="2024-03" db="EMBL/GenBank/DDBJ databases">
        <authorList>
            <consortium name="ELIXIR-Norway"/>
            <consortium name="Elixir Norway"/>
        </authorList>
    </citation>
    <scope>NUCLEOTIDE SEQUENCE</scope>
</reference>
<dbReference type="Proteomes" id="UP001497522">
    <property type="component" value="Chromosome 8"/>
</dbReference>
<name>A0ABP1BX78_9BRYO</name>
<keyword evidence="2" id="KW-1185">Reference proteome</keyword>
<evidence type="ECO:0008006" key="3">
    <source>
        <dbReference type="Google" id="ProtNLM"/>
    </source>
</evidence>
<proteinExistence type="predicted"/>
<protein>
    <recommendedName>
        <fullName evidence="3">Secreted protein</fullName>
    </recommendedName>
</protein>
<dbReference type="EMBL" id="OZ023709">
    <property type="protein sequence ID" value="CAK9881028.1"/>
    <property type="molecule type" value="Genomic_DNA"/>
</dbReference>
<gene>
    <name evidence="1" type="ORF">CSSPJE1EN2_LOCUS22427</name>
</gene>
<evidence type="ECO:0000313" key="2">
    <source>
        <dbReference type="Proteomes" id="UP001497522"/>
    </source>
</evidence>
<sequence length="95" mass="10386">MTLALRLLKPLASHTQCTQSLLEWRGPFHLLICSGLSRRDAPDAERVAHFRLTCTSHSGTRPEEFPELVVSCSSGNPSLSGLTRRNAGITIRNGS</sequence>